<organism evidence="2 3">
    <name type="scientific">Haloferula sargassicola</name>
    <dbReference type="NCBI Taxonomy" id="490096"/>
    <lineage>
        <taxon>Bacteria</taxon>
        <taxon>Pseudomonadati</taxon>
        <taxon>Verrucomicrobiota</taxon>
        <taxon>Verrucomicrobiia</taxon>
        <taxon>Verrucomicrobiales</taxon>
        <taxon>Verrucomicrobiaceae</taxon>
        <taxon>Haloferula</taxon>
    </lineage>
</organism>
<evidence type="ECO:0000313" key="2">
    <source>
        <dbReference type="EMBL" id="GAA5482654.1"/>
    </source>
</evidence>
<dbReference type="PANTHER" id="PTHR43685">
    <property type="entry name" value="GLYCOSYLTRANSFERASE"/>
    <property type="match status" value="1"/>
</dbReference>
<evidence type="ECO:0000313" key="3">
    <source>
        <dbReference type="Proteomes" id="UP001476282"/>
    </source>
</evidence>
<dbReference type="InterPro" id="IPR001173">
    <property type="entry name" value="Glyco_trans_2-like"/>
</dbReference>
<accession>A0ABP9URM4</accession>
<proteinExistence type="predicted"/>
<dbReference type="SUPFAM" id="SSF53448">
    <property type="entry name" value="Nucleotide-diphospho-sugar transferases"/>
    <property type="match status" value="1"/>
</dbReference>
<sequence length="279" mass="31179">MPDPTPSSIGGPPTVGVVIRFRDSAGTLPEVLRCLQAQTRRPDLLVGVDTGSSDGSAEIIRQAGGRVISWSEAYVHPRVLNFGVEHCPADFILALSSHTALDGPDTIERLADALARDPELCAVSSPWDGDNYYSCRITWRELQEKGLKFGGIYSNSMGMFRRACWGEFPFDPEQRECEDYAWAVAMLRRGYAVGRLRYPFRHLRQGGTRMDIFAPVAFRLARRHGLKVAWSGAVGTLRALVRHGWRWLRSPAGREQESHFIAAHWTKLRAWSSAAGKRD</sequence>
<evidence type="ECO:0000259" key="1">
    <source>
        <dbReference type="Pfam" id="PF00535"/>
    </source>
</evidence>
<dbReference type="RefSeq" id="WP_353566789.1">
    <property type="nucleotide sequence ID" value="NZ_BAABRI010000009.1"/>
</dbReference>
<dbReference type="InterPro" id="IPR050834">
    <property type="entry name" value="Glycosyltransf_2"/>
</dbReference>
<gene>
    <name evidence="2" type="ORF">Hsar01_01877</name>
</gene>
<dbReference type="InterPro" id="IPR029044">
    <property type="entry name" value="Nucleotide-diphossugar_trans"/>
</dbReference>
<dbReference type="Gene3D" id="3.90.550.10">
    <property type="entry name" value="Spore Coat Polysaccharide Biosynthesis Protein SpsA, Chain A"/>
    <property type="match status" value="1"/>
</dbReference>
<dbReference type="EMBL" id="BAABRI010000009">
    <property type="protein sequence ID" value="GAA5482654.1"/>
    <property type="molecule type" value="Genomic_DNA"/>
</dbReference>
<feature type="domain" description="Glycosyltransferase 2-like" evidence="1">
    <location>
        <begin position="17"/>
        <end position="140"/>
    </location>
</feature>
<dbReference type="Proteomes" id="UP001476282">
    <property type="component" value="Unassembled WGS sequence"/>
</dbReference>
<name>A0ABP9URM4_9BACT</name>
<reference evidence="2 3" key="1">
    <citation type="submission" date="2024-02" db="EMBL/GenBank/DDBJ databases">
        <title>Haloferula sargassicola NBRC 104335.</title>
        <authorList>
            <person name="Ichikawa N."/>
            <person name="Katano-Makiyama Y."/>
            <person name="Hidaka K."/>
        </authorList>
    </citation>
    <scope>NUCLEOTIDE SEQUENCE [LARGE SCALE GENOMIC DNA]</scope>
    <source>
        <strain evidence="2 3">NBRC 104335</strain>
    </source>
</reference>
<protein>
    <recommendedName>
        <fullName evidence="1">Glycosyltransferase 2-like domain-containing protein</fullName>
    </recommendedName>
</protein>
<dbReference type="PANTHER" id="PTHR43685:SF2">
    <property type="entry name" value="GLYCOSYLTRANSFERASE 2-LIKE DOMAIN-CONTAINING PROTEIN"/>
    <property type="match status" value="1"/>
</dbReference>
<keyword evidence="3" id="KW-1185">Reference proteome</keyword>
<dbReference type="Pfam" id="PF00535">
    <property type="entry name" value="Glycos_transf_2"/>
    <property type="match status" value="1"/>
</dbReference>
<comment type="caution">
    <text evidence="2">The sequence shown here is derived from an EMBL/GenBank/DDBJ whole genome shotgun (WGS) entry which is preliminary data.</text>
</comment>
<dbReference type="CDD" id="cd00761">
    <property type="entry name" value="Glyco_tranf_GTA_type"/>
    <property type="match status" value="1"/>
</dbReference>